<sequence length="246" mass="25515">MESLNNKVAFVTGGSRGIGKEIVRKLASEGAAVAFTYNNSEEIANILAKELSTPNVKVIAIKADNGDAQSIASAIKKAYESFGRLDILVNNAGIAVLETLPNITLDDFDRTIAVNVKGVFVAMQTGAELMSEGGRIINIGSTAADKNGFPGTSIYAMSKAAVAALTRGVARDLGPRGITVNTIQPGPIATDMNPENSDFANMLKTTMALGHYGTTADISELVAFLASPASKFITGTSINIDGGLSS</sequence>
<dbReference type="RefSeq" id="WP_031454107.1">
    <property type="nucleotide sequence ID" value="NZ_CAIJDO010000074.1"/>
</dbReference>
<comment type="caution">
    <text evidence="4">The sequence shown here is derived from an EMBL/GenBank/DDBJ whole genome shotgun (WGS) entry which is preliminary data.</text>
</comment>
<gene>
    <name evidence="4" type="ORF">FLACHUCJ7_00607</name>
</gene>
<name>A0A6V6YQE7_9FLAO</name>
<comment type="similarity">
    <text evidence="1">Belongs to the short-chain dehydrogenases/reductases (SDR) family.</text>
</comment>
<keyword evidence="5" id="KW-1185">Reference proteome</keyword>
<reference evidence="4 5" key="1">
    <citation type="submission" date="2020-06" db="EMBL/GenBank/DDBJ databases">
        <authorList>
            <person name="Criscuolo A."/>
        </authorList>
    </citation>
    <scope>NUCLEOTIDE SEQUENCE [LARGE SCALE GENOMIC DNA]</scope>
    <source>
        <strain evidence="5">CIP 110025</strain>
    </source>
</reference>
<evidence type="ECO:0000256" key="1">
    <source>
        <dbReference type="ARBA" id="ARBA00006484"/>
    </source>
</evidence>
<proteinExistence type="inferred from homology"/>
<accession>A0A6V6YQE7</accession>
<evidence type="ECO:0000256" key="2">
    <source>
        <dbReference type="ARBA" id="ARBA00023002"/>
    </source>
</evidence>
<keyword evidence="2" id="KW-0560">Oxidoreductase</keyword>
<dbReference type="CDD" id="cd05233">
    <property type="entry name" value="SDR_c"/>
    <property type="match status" value="1"/>
</dbReference>
<dbReference type="PRINTS" id="PR00081">
    <property type="entry name" value="GDHRDH"/>
</dbReference>
<dbReference type="PANTHER" id="PTHR43639:SF1">
    <property type="entry name" value="SHORT-CHAIN DEHYDROGENASE_REDUCTASE FAMILY PROTEIN"/>
    <property type="match status" value="1"/>
</dbReference>
<dbReference type="Pfam" id="PF13561">
    <property type="entry name" value="adh_short_C2"/>
    <property type="match status" value="1"/>
</dbReference>
<organism evidence="4 5">
    <name type="scientific">Flavobacterium chungangense</name>
    <dbReference type="NCBI Taxonomy" id="554283"/>
    <lineage>
        <taxon>Bacteria</taxon>
        <taxon>Pseudomonadati</taxon>
        <taxon>Bacteroidota</taxon>
        <taxon>Flavobacteriia</taxon>
        <taxon>Flavobacteriales</taxon>
        <taxon>Flavobacteriaceae</taxon>
        <taxon>Flavobacterium</taxon>
    </lineage>
</organism>
<evidence type="ECO:0000313" key="5">
    <source>
        <dbReference type="Proteomes" id="UP000556700"/>
    </source>
</evidence>
<evidence type="ECO:0000313" key="4">
    <source>
        <dbReference type="EMBL" id="CAD0001718.1"/>
    </source>
</evidence>
<dbReference type="InterPro" id="IPR057326">
    <property type="entry name" value="KR_dom"/>
</dbReference>
<dbReference type="GO" id="GO:0016491">
    <property type="term" value="F:oxidoreductase activity"/>
    <property type="evidence" value="ECO:0007669"/>
    <property type="project" value="UniProtKB-KW"/>
</dbReference>
<dbReference type="SUPFAM" id="SSF51735">
    <property type="entry name" value="NAD(P)-binding Rossmann-fold domains"/>
    <property type="match status" value="1"/>
</dbReference>
<dbReference type="Proteomes" id="UP000556700">
    <property type="component" value="Unassembled WGS sequence"/>
</dbReference>
<dbReference type="InterPro" id="IPR002347">
    <property type="entry name" value="SDR_fam"/>
</dbReference>
<feature type="domain" description="Ketoreductase" evidence="3">
    <location>
        <begin position="7"/>
        <end position="191"/>
    </location>
</feature>
<dbReference type="Gene3D" id="3.40.50.720">
    <property type="entry name" value="NAD(P)-binding Rossmann-like Domain"/>
    <property type="match status" value="1"/>
</dbReference>
<evidence type="ECO:0000259" key="3">
    <source>
        <dbReference type="SMART" id="SM00822"/>
    </source>
</evidence>
<dbReference type="InterPro" id="IPR036291">
    <property type="entry name" value="NAD(P)-bd_dom_sf"/>
</dbReference>
<dbReference type="FunFam" id="3.40.50.720:FF:000084">
    <property type="entry name" value="Short-chain dehydrogenase reductase"/>
    <property type="match status" value="1"/>
</dbReference>
<dbReference type="PRINTS" id="PR00080">
    <property type="entry name" value="SDRFAMILY"/>
</dbReference>
<dbReference type="EMBL" id="CAIJDO010000074">
    <property type="protein sequence ID" value="CAD0001718.1"/>
    <property type="molecule type" value="Genomic_DNA"/>
</dbReference>
<protein>
    <submittedName>
        <fullName evidence="4">3-oxoacyl-[acyl-carrier-protein] reductase</fullName>
    </submittedName>
</protein>
<dbReference type="PANTHER" id="PTHR43639">
    <property type="entry name" value="OXIDOREDUCTASE, SHORT-CHAIN DEHYDROGENASE/REDUCTASE FAMILY (AFU_ORTHOLOGUE AFUA_5G02870)"/>
    <property type="match status" value="1"/>
</dbReference>
<dbReference type="SMART" id="SM00822">
    <property type="entry name" value="PKS_KR"/>
    <property type="match status" value="1"/>
</dbReference>
<dbReference type="AlphaFoldDB" id="A0A6V6YQE7"/>